<evidence type="ECO:0000256" key="1">
    <source>
        <dbReference type="SAM" id="MobiDB-lite"/>
    </source>
</evidence>
<dbReference type="eggNOG" id="ENOG502SF4J">
    <property type="taxonomic scope" value="Eukaryota"/>
</dbReference>
<dbReference type="Proteomes" id="UP000019376">
    <property type="component" value="Unassembled WGS sequence"/>
</dbReference>
<keyword evidence="2" id="KW-0812">Transmembrane</keyword>
<sequence length="393" mass="41208">MALTTRQTTILLLVNLLYKIQPSYGWPAETPNLFTRGSGSCPVSYNTCGSGLPDNFCCPSTSTCISLDNASSAICCPAGASCDYISPIVCDIKAQDASTHPKNPIKTTNLTATLSTCGNACCPLGYTCQAGNICALNKDTSRTATSSDTTSSASPSSATESSSVTITPVVAPVASPTSTGTNTSTAVAALPTTCNAFPTNAIIAGFFPGALFGAILCLLITACLRRRAQKKALQKYDPKSGLHWSNRSSSGAVLGISGPIPNEENSYRTDFLLRSSAGGRSSISSRSMLQRTGSRVRSLFSGQPRPAERDVPPVPQLLAQVPGTPPPQRQPSTESIKVYSPPGAFSQSRKFLGPEPYPGSISRPDTTFSDLVQAVGFGSSRENLTHKFTEVKL</sequence>
<evidence type="ECO:0000313" key="4">
    <source>
        <dbReference type="EMBL" id="EPS30482.1"/>
    </source>
</evidence>
<protein>
    <recommendedName>
        <fullName evidence="6">Mid2 domain-containing protein</fullName>
    </recommendedName>
</protein>
<evidence type="ECO:0008006" key="6">
    <source>
        <dbReference type="Google" id="ProtNLM"/>
    </source>
</evidence>
<evidence type="ECO:0000313" key="5">
    <source>
        <dbReference type="Proteomes" id="UP000019376"/>
    </source>
</evidence>
<proteinExistence type="predicted"/>
<keyword evidence="3" id="KW-0732">Signal</keyword>
<reference evidence="4 5" key="1">
    <citation type="journal article" date="2013" name="PLoS ONE">
        <title>Genomic and secretomic analyses reveal unique features of the lignocellulolytic enzyme system of Penicillium decumbens.</title>
        <authorList>
            <person name="Liu G."/>
            <person name="Zhang L."/>
            <person name="Wei X."/>
            <person name="Zou G."/>
            <person name="Qin Y."/>
            <person name="Ma L."/>
            <person name="Li J."/>
            <person name="Zheng H."/>
            <person name="Wang S."/>
            <person name="Wang C."/>
            <person name="Xun L."/>
            <person name="Zhao G.-P."/>
            <person name="Zhou Z."/>
            <person name="Qu Y."/>
        </authorList>
    </citation>
    <scope>NUCLEOTIDE SEQUENCE [LARGE SCALE GENOMIC DNA]</scope>
    <source>
        <strain evidence="5">114-2 / CGMCC 5302</strain>
    </source>
</reference>
<name>S8B710_PENO1</name>
<keyword evidence="2" id="KW-0472">Membrane</keyword>
<keyword evidence="5" id="KW-1185">Reference proteome</keyword>
<organism evidence="4 5">
    <name type="scientific">Penicillium oxalicum (strain 114-2 / CGMCC 5302)</name>
    <name type="common">Penicillium decumbens</name>
    <dbReference type="NCBI Taxonomy" id="933388"/>
    <lineage>
        <taxon>Eukaryota</taxon>
        <taxon>Fungi</taxon>
        <taxon>Dikarya</taxon>
        <taxon>Ascomycota</taxon>
        <taxon>Pezizomycotina</taxon>
        <taxon>Eurotiomycetes</taxon>
        <taxon>Eurotiomycetidae</taxon>
        <taxon>Eurotiales</taxon>
        <taxon>Aspergillaceae</taxon>
        <taxon>Penicillium</taxon>
    </lineage>
</organism>
<dbReference type="AlphaFoldDB" id="S8B710"/>
<evidence type="ECO:0000256" key="2">
    <source>
        <dbReference type="SAM" id="Phobius"/>
    </source>
</evidence>
<dbReference type="HOGENOM" id="CLU_035048_1_0_1"/>
<accession>S8B710</accession>
<feature type="compositionally biased region" description="Low complexity" evidence="1">
    <location>
        <begin position="277"/>
        <end position="287"/>
    </location>
</feature>
<dbReference type="EMBL" id="KB644412">
    <property type="protein sequence ID" value="EPS30482.1"/>
    <property type="molecule type" value="Genomic_DNA"/>
</dbReference>
<dbReference type="PhylomeDB" id="S8B710"/>
<feature type="chain" id="PRO_5004548349" description="Mid2 domain-containing protein" evidence="3">
    <location>
        <begin position="26"/>
        <end position="393"/>
    </location>
</feature>
<feature type="transmembrane region" description="Helical" evidence="2">
    <location>
        <begin position="201"/>
        <end position="224"/>
    </location>
</feature>
<gene>
    <name evidence="4" type="ORF">PDE_05433</name>
</gene>
<evidence type="ECO:0000256" key="3">
    <source>
        <dbReference type="SAM" id="SignalP"/>
    </source>
</evidence>
<feature type="region of interest" description="Disordered" evidence="1">
    <location>
        <begin position="277"/>
        <end position="365"/>
    </location>
</feature>
<keyword evidence="2" id="KW-1133">Transmembrane helix</keyword>
<dbReference type="OrthoDB" id="5338512at2759"/>
<feature type="signal peptide" evidence="3">
    <location>
        <begin position="1"/>
        <end position="25"/>
    </location>
</feature>